<organism evidence="12 13">
    <name type="scientific">Candidatus Avoscillospira stercorigallinarum</name>
    <dbReference type="NCBI Taxonomy" id="2840708"/>
    <lineage>
        <taxon>Bacteria</taxon>
        <taxon>Bacillati</taxon>
        <taxon>Bacillota</taxon>
        <taxon>Clostridia</taxon>
        <taxon>Eubacteriales</taxon>
        <taxon>Oscillospiraceae</taxon>
        <taxon>Oscillospiraceae incertae sedis</taxon>
        <taxon>Candidatus Avoscillospira</taxon>
    </lineage>
</organism>
<dbReference type="InterPro" id="IPR028624">
    <property type="entry name" value="Tscrpt_elong_fac_GreA/B"/>
</dbReference>
<keyword evidence="12" id="KW-0251">Elongation factor</keyword>
<feature type="domain" description="Transcription elongation factor GreA/GreB C-terminal" evidence="10">
    <location>
        <begin position="80"/>
        <end position="154"/>
    </location>
</feature>
<dbReference type="HAMAP" id="MF_00105">
    <property type="entry name" value="GreA_GreB"/>
    <property type="match status" value="1"/>
</dbReference>
<dbReference type="EMBL" id="DVFN01000075">
    <property type="protein sequence ID" value="HIQ69680.1"/>
    <property type="molecule type" value="Genomic_DNA"/>
</dbReference>
<evidence type="ECO:0000313" key="13">
    <source>
        <dbReference type="Proteomes" id="UP000886874"/>
    </source>
</evidence>
<sequence>MPHELTPQDIEIMQKELDYRRIELMPELLEEVKRTRAFGDLSENYEYKAAKQAQNANRKRIRYLTRMIQNSTVLEDTSAADEVGLFDRVELYFEEDDELQTVQVVSTVRCDPREGRISRESPLGRVLLGRRAGDKVTVKVSDAYSYEVEIRSITKTQDDGSAPVL</sequence>
<evidence type="ECO:0000313" key="12">
    <source>
        <dbReference type="EMBL" id="HIQ69680.1"/>
    </source>
</evidence>
<dbReference type="Pfam" id="PF01272">
    <property type="entry name" value="GreA_GreB"/>
    <property type="match status" value="1"/>
</dbReference>
<dbReference type="GO" id="GO:0006354">
    <property type="term" value="P:DNA-templated transcription elongation"/>
    <property type="evidence" value="ECO:0007669"/>
    <property type="project" value="TreeGrafter"/>
</dbReference>
<dbReference type="PIRSF" id="PIRSF006092">
    <property type="entry name" value="GreA_GreB"/>
    <property type="match status" value="1"/>
</dbReference>
<keyword evidence="6 9" id="KW-0804">Transcription</keyword>
<dbReference type="GO" id="GO:0070063">
    <property type="term" value="F:RNA polymerase binding"/>
    <property type="evidence" value="ECO:0007669"/>
    <property type="project" value="InterPro"/>
</dbReference>
<name>A0A9D1CNP1_9FIRM</name>
<dbReference type="FunFam" id="1.10.287.180:FF:000001">
    <property type="entry name" value="Transcription elongation factor GreA"/>
    <property type="match status" value="1"/>
</dbReference>
<dbReference type="GO" id="GO:0003746">
    <property type="term" value="F:translation elongation factor activity"/>
    <property type="evidence" value="ECO:0007669"/>
    <property type="project" value="UniProtKB-KW"/>
</dbReference>
<dbReference type="GO" id="GO:0032784">
    <property type="term" value="P:regulation of DNA-templated transcription elongation"/>
    <property type="evidence" value="ECO:0007669"/>
    <property type="project" value="UniProtKB-UniRule"/>
</dbReference>
<accession>A0A9D1CNP1</accession>
<dbReference type="Pfam" id="PF03449">
    <property type="entry name" value="GreA_GreB_N"/>
    <property type="match status" value="1"/>
</dbReference>
<dbReference type="GO" id="GO:0003677">
    <property type="term" value="F:DNA binding"/>
    <property type="evidence" value="ECO:0007669"/>
    <property type="project" value="UniProtKB-UniRule"/>
</dbReference>
<dbReference type="SUPFAM" id="SSF54534">
    <property type="entry name" value="FKBP-like"/>
    <property type="match status" value="1"/>
</dbReference>
<feature type="domain" description="Transcription elongation factor GreA/GreB N-terminal" evidence="11">
    <location>
        <begin position="5"/>
        <end position="73"/>
    </location>
</feature>
<dbReference type="InterPro" id="IPR001437">
    <property type="entry name" value="Tscrpt_elong_fac_GreA/B_C"/>
</dbReference>
<evidence type="ECO:0000256" key="2">
    <source>
        <dbReference type="ARBA" id="ARBA00013729"/>
    </source>
</evidence>
<comment type="similarity">
    <text evidence="1 9">Belongs to the GreA/GreB family.</text>
</comment>
<dbReference type="Gene3D" id="1.10.287.180">
    <property type="entry name" value="Transcription elongation factor, GreA/GreB, N-terminal domain"/>
    <property type="match status" value="1"/>
</dbReference>
<evidence type="ECO:0000256" key="5">
    <source>
        <dbReference type="ARBA" id="ARBA00023125"/>
    </source>
</evidence>
<evidence type="ECO:0000256" key="1">
    <source>
        <dbReference type="ARBA" id="ARBA00008213"/>
    </source>
</evidence>
<dbReference type="PANTHER" id="PTHR30437:SF4">
    <property type="entry name" value="TRANSCRIPTION ELONGATION FACTOR GREA"/>
    <property type="match status" value="1"/>
</dbReference>
<evidence type="ECO:0000256" key="9">
    <source>
        <dbReference type="HAMAP-Rule" id="MF_00105"/>
    </source>
</evidence>
<evidence type="ECO:0000256" key="8">
    <source>
        <dbReference type="ARBA" id="ARBA00030776"/>
    </source>
</evidence>
<protein>
    <recommendedName>
        <fullName evidence="2 9">Transcription elongation factor GreA</fullName>
    </recommendedName>
    <alternativeName>
        <fullName evidence="8 9">Transcript cleavage factor GreA</fullName>
    </alternativeName>
</protein>
<dbReference type="Proteomes" id="UP000886874">
    <property type="component" value="Unassembled WGS sequence"/>
</dbReference>
<evidence type="ECO:0000256" key="4">
    <source>
        <dbReference type="ARBA" id="ARBA00023054"/>
    </source>
</evidence>
<reference evidence="12" key="2">
    <citation type="journal article" date="2021" name="PeerJ">
        <title>Extensive microbial diversity within the chicken gut microbiome revealed by metagenomics and culture.</title>
        <authorList>
            <person name="Gilroy R."/>
            <person name="Ravi A."/>
            <person name="Getino M."/>
            <person name="Pursley I."/>
            <person name="Horton D.L."/>
            <person name="Alikhan N.F."/>
            <person name="Baker D."/>
            <person name="Gharbi K."/>
            <person name="Hall N."/>
            <person name="Watson M."/>
            <person name="Adriaenssens E.M."/>
            <person name="Foster-Nyarko E."/>
            <person name="Jarju S."/>
            <person name="Secka A."/>
            <person name="Antonio M."/>
            <person name="Oren A."/>
            <person name="Chaudhuri R.R."/>
            <person name="La Ragione R."/>
            <person name="Hildebrand F."/>
            <person name="Pallen M.J."/>
        </authorList>
    </citation>
    <scope>NUCLEOTIDE SEQUENCE</scope>
    <source>
        <strain evidence="12">ChiSjej2B20-13462</strain>
    </source>
</reference>
<dbReference type="InterPro" id="IPR036953">
    <property type="entry name" value="GreA/GreB_C_sf"/>
</dbReference>
<keyword evidence="4" id="KW-0175">Coiled coil</keyword>
<dbReference type="AlphaFoldDB" id="A0A9D1CNP1"/>
<dbReference type="InterPro" id="IPR036805">
    <property type="entry name" value="Tscrpt_elong_fac_GreA/B_N_sf"/>
</dbReference>
<dbReference type="InterPro" id="IPR022691">
    <property type="entry name" value="Tscrpt_elong_fac_GreA/B_N"/>
</dbReference>
<keyword evidence="12" id="KW-0648">Protein biosynthesis</keyword>
<proteinExistence type="inferred from homology"/>
<dbReference type="SUPFAM" id="SSF46557">
    <property type="entry name" value="GreA transcript cleavage protein, N-terminal domain"/>
    <property type="match status" value="1"/>
</dbReference>
<evidence type="ECO:0000256" key="3">
    <source>
        <dbReference type="ARBA" id="ARBA00023015"/>
    </source>
</evidence>
<reference evidence="12" key="1">
    <citation type="submission" date="2020-10" db="EMBL/GenBank/DDBJ databases">
        <authorList>
            <person name="Gilroy R."/>
        </authorList>
    </citation>
    <scope>NUCLEOTIDE SEQUENCE</scope>
    <source>
        <strain evidence="12">ChiSjej2B20-13462</strain>
    </source>
</reference>
<dbReference type="PANTHER" id="PTHR30437">
    <property type="entry name" value="TRANSCRIPTION ELONGATION FACTOR GREA"/>
    <property type="match status" value="1"/>
</dbReference>
<comment type="function">
    <text evidence="7 9">Necessary for efficient RNA polymerase transcription elongation past template-encoded arresting sites. The arresting sites in DNA have the property of trapping a certain fraction of elongating RNA polymerases that pass through, resulting in locked ternary complexes. Cleavage of the nascent transcript by cleavage factors such as GreA or GreB allows the resumption of elongation from the new 3'terminus. GreA releases sequences of 2 to 3 nucleotides.</text>
</comment>
<evidence type="ECO:0000256" key="6">
    <source>
        <dbReference type="ARBA" id="ARBA00023163"/>
    </source>
</evidence>
<evidence type="ECO:0000259" key="10">
    <source>
        <dbReference type="Pfam" id="PF01272"/>
    </source>
</evidence>
<gene>
    <name evidence="9" type="primary">greA</name>
    <name evidence="12" type="ORF">IAA67_05060</name>
</gene>
<keyword evidence="5 9" id="KW-0238">DNA-binding</keyword>
<evidence type="ECO:0000259" key="11">
    <source>
        <dbReference type="Pfam" id="PF03449"/>
    </source>
</evidence>
<dbReference type="Gene3D" id="3.10.50.30">
    <property type="entry name" value="Transcription elongation factor, GreA/GreB, C-terminal domain"/>
    <property type="match status" value="1"/>
</dbReference>
<evidence type="ECO:0000256" key="7">
    <source>
        <dbReference type="ARBA" id="ARBA00024916"/>
    </source>
</evidence>
<keyword evidence="3 9" id="KW-0805">Transcription regulation</keyword>
<dbReference type="InterPro" id="IPR023459">
    <property type="entry name" value="Tscrpt_elong_fac_GreA/B_fam"/>
</dbReference>
<comment type="caution">
    <text evidence="12">The sequence shown here is derived from an EMBL/GenBank/DDBJ whole genome shotgun (WGS) entry which is preliminary data.</text>
</comment>